<evidence type="ECO:0000256" key="1">
    <source>
        <dbReference type="SAM" id="MobiDB-lite"/>
    </source>
</evidence>
<proteinExistence type="predicted"/>
<reference evidence="2" key="1">
    <citation type="submission" date="2016-04" db="EMBL/GenBank/DDBJ databases">
        <authorList>
            <person name="Evans L.H."/>
            <person name="Alamgir A."/>
            <person name="Owens N."/>
            <person name="Weber N.D."/>
            <person name="Virtaneva K."/>
            <person name="Barbian K."/>
            <person name="Babar A."/>
            <person name="Rosenke K."/>
        </authorList>
    </citation>
    <scope>NUCLEOTIDE SEQUENCE</scope>
    <source>
        <strain evidence="2">86-1</strain>
    </source>
</reference>
<name>A0A212JT39_9BACT</name>
<gene>
    <name evidence="2" type="ORF">KL86DYS1_30357</name>
</gene>
<protein>
    <submittedName>
        <fullName evidence="2">Uncharacterized protein</fullName>
    </submittedName>
</protein>
<dbReference type="EMBL" id="FLUM01000003">
    <property type="protein sequence ID" value="SBW02611.1"/>
    <property type="molecule type" value="Genomic_DNA"/>
</dbReference>
<feature type="region of interest" description="Disordered" evidence="1">
    <location>
        <begin position="1"/>
        <end position="26"/>
    </location>
</feature>
<organism evidence="2">
    <name type="scientific">uncultured Dysgonomonas sp</name>
    <dbReference type="NCBI Taxonomy" id="206096"/>
    <lineage>
        <taxon>Bacteria</taxon>
        <taxon>Pseudomonadati</taxon>
        <taxon>Bacteroidota</taxon>
        <taxon>Bacteroidia</taxon>
        <taxon>Bacteroidales</taxon>
        <taxon>Dysgonomonadaceae</taxon>
        <taxon>Dysgonomonas</taxon>
        <taxon>environmental samples</taxon>
    </lineage>
</organism>
<sequence>MVSPPENNSSVSEKPEGTANNAPIKGKINQAKIPCISQKHSHDQFLTLLIGT</sequence>
<evidence type="ECO:0000313" key="2">
    <source>
        <dbReference type="EMBL" id="SBW02611.1"/>
    </source>
</evidence>
<dbReference type="AlphaFoldDB" id="A0A212JT39"/>
<feature type="compositionally biased region" description="Polar residues" evidence="1">
    <location>
        <begin position="1"/>
        <end position="12"/>
    </location>
</feature>
<accession>A0A212JT39</accession>